<protein>
    <submittedName>
        <fullName evidence="2">Uncharacterized protein</fullName>
    </submittedName>
</protein>
<reference evidence="2" key="1">
    <citation type="submission" date="2022-08" db="EMBL/GenBank/DDBJ databases">
        <authorList>
            <consortium name="DOE Joint Genome Institute"/>
            <person name="Min B."/>
            <person name="Sierra-Patev S."/>
            <person name="Naranjo-Ortiz M."/>
            <person name="Looney B."/>
            <person name="Konkel Z."/>
            <person name="Slot J.C."/>
            <person name="Sakamoto Y."/>
            <person name="Steenwyk J.L."/>
            <person name="Rokas A."/>
            <person name="Carro J."/>
            <person name="Camarero S."/>
            <person name="Ferreira P."/>
            <person name="Molpeceres G."/>
            <person name="Ruiz-duenas F.J."/>
            <person name="Serrano A."/>
            <person name="Henrissat B."/>
            <person name="Drula E."/>
            <person name="Hughes K.W."/>
            <person name="Mata J.L."/>
            <person name="Ishikawa N.K."/>
            <person name="Vargas-Isla R."/>
            <person name="Ushijima S."/>
            <person name="Smith C.A."/>
            <person name="Ahrendt S."/>
            <person name="Andreopoulos W."/>
            <person name="He G."/>
            <person name="LaButti K."/>
            <person name="Lipzen A."/>
            <person name="Ng V."/>
            <person name="Riley R."/>
            <person name="Sandor L."/>
            <person name="Barry K."/>
            <person name="Martinez A.T."/>
            <person name="Xiao Y."/>
            <person name="Gibbons J.G."/>
            <person name="Terashima K."/>
            <person name="Hibbett D.S."/>
            <person name="Grigoriev I.V."/>
        </authorList>
    </citation>
    <scope>NUCLEOTIDE SEQUENCE</scope>
    <source>
        <strain evidence="2">ET3784</strain>
    </source>
</reference>
<reference evidence="2" key="2">
    <citation type="journal article" date="2023" name="Proc. Natl. Acad. Sci. U.S.A.">
        <title>A global phylogenomic analysis of the shiitake genus Lentinula.</title>
        <authorList>
            <person name="Sierra-Patev S."/>
            <person name="Min B."/>
            <person name="Naranjo-Ortiz M."/>
            <person name="Looney B."/>
            <person name="Konkel Z."/>
            <person name="Slot J.C."/>
            <person name="Sakamoto Y."/>
            <person name="Steenwyk J.L."/>
            <person name="Rokas A."/>
            <person name="Carro J."/>
            <person name="Camarero S."/>
            <person name="Ferreira P."/>
            <person name="Molpeceres G."/>
            <person name="Ruiz-Duenas F.J."/>
            <person name="Serrano A."/>
            <person name="Henrissat B."/>
            <person name="Drula E."/>
            <person name="Hughes K.W."/>
            <person name="Mata J.L."/>
            <person name="Ishikawa N.K."/>
            <person name="Vargas-Isla R."/>
            <person name="Ushijima S."/>
            <person name="Smith C.A."/>
            <person name="Donoghue J."/>
            <person name="Ahrendt S."/>
            <person name="Andreopoulos W."/>
            <person name="He G."/>
            <person name="LaButti K."/>
            <person name="Lipzen A."/>
            <person name="Ng V."/>
            <person name="Riley R."/>
            <person name="Sandor L."/>
            <person name="Barry K."/>
            <person name="Martinez A.T."/>
            <person name="Xiao Y."/>
            <person name="Gibbons J.G."/>
            <person name="Terashima K."/>
            <person name="Grigoriev I.V."/>
            <person name="Hibbett D."/>
        </authorList>
    </citation>
    <scope>NUCLEOTIDE SEQUENCE</scope>
    <source>
        <strain evidence="2">ET3784</strain>
    </source>
</reference>
<sequence length="335" mass="37632">MKATIRIMEPKIESRTKNIIKIPKLDLKPSTKRHIRDYENSPSVPSSTTGLVIIIPPAKPIKRGHEVESGEESTLMAVEERPSKRARKVVAFDNLKYESDDLTLTSSSPNTTRKPKTTMRPRNAGKFHPVMPATAGCSYSGLFDIYAMDHQDLCHIYRPEGSQEPQYENLYDALWSDANTDKCTARISLPTAPYGRKFGTALAPVLCDPISERPYDIELTRISHVNQVFYREHERDCFVTRYNSDVSAAGKLPGVSGKTSVSPLGGRDNGVLDSSGNFNLSRVWGKEDEDGKLMEIFEGHMSLRVRYRKNYERKGYGDGFDIGFAFWAIRTNDAG</sequence>
<organism evidence="2 3">
    <name type="scientific">Lentinula guzmanii</name>
    <dbReference type="NCBI Taxonomy" id="2804957"/>
    <lineage>
        <taxon>Eukaryota</taxon>
        <taxon>Fungi</taxon>
        <taxon>Dikarya</taxon>
        <taxon>Basidiomycota</taxon>
        <taxon>Agaricomycotina</taxon>
        <taxon>Agaricomycetes</taxon>
        <taxon>Agaricomycetidae</taxon>
        <taxon>Agaricales</taxon>
        <taxon>Marasmiineae</taxon>
        <taxon>Omphalotaceae</taxon>
        <taxon>Lentinula</taxon>
    </lineage>
</organism>
<gene>
    <name evidence="2" type="ORF">DFJ43DRAFT_1160048</name>
</gene>
<keyword evidence="3" id="KW-1185">Reference proteome</keyword>
<accession>A0AA38MWJ3</accession>
<dbReference type="AlphaFoldDB" id="A0AA38MWJ3"/>
<feature type="region of interest" description="Disordered" evidence="1">
    <location>
        <begin position="103"/>
        <end position="127"/>
    </location>
</feature>
<proteinExistence type="predicted"/>
<feature type="compositionally biased region" description="Basic residues" evidence="1">
    <location>
        <begin position="113"/>
        <end position="125"/>
    </location>
</feature>
<dbReference type="Proteomes" id="UP001176059">
    <property type="component" value="Unassembled WGS sequence"/>
</dbReference>
<comment type="caution">
    <text evidence="2">The sequence shown here is derived from an EMBL/GenBank/DDBJ whole genome shotgun (WGS) entry which is preliminary data.</text>
</comment>
<dbReference type="EMBL" id="JANVFO010000077">
    <property type="protein sequence ID" value="KAJ3716751.1"/>
    <property type="molecule type" value="Genomic_DNA"/>
</dbReference>
<evidence type="ECO:0000313" key="3">
    <source>
        <dbReference type="Proteomes" id="UP001176059"/>
    </source>
</evidence>
<evidence type="ECO:0000313" key="2">
    <source>
        <dbReference type="EMBL" id="KAJ3716751.1"/>
    </source>
</evidence>
<evidence type="ECO:0000256" key="1">
    <source>
        <dbReference type="SAM" id="MobiDB-lite"/>
    </source>
</evidence>
<name>A0AA38MWJ3_9AGAR</name>